<evidence type="ECO:0000313" key="5">
    <source>
        <dbReference type="Proteomes" id="UP000606776"/>
    </source>
</evidence>
<dbReference type="Proteomes" id="UP000606776">
    <property type="component" value="Unassembled WGS sequence"/>
</dbReference>
<dbReference type="Gene3D" id="3.40.630.30">
    <property type="match status" value="1"/>
</dbReference>
<evidence type="ECO:0000256" key="1">
    <source>
        <dbReference type="ARBA" id="ARBA00022679"/>
    </source>
</evidence>
<sequence>MNKPNIRIRQANIADHQGVTNYAIQLVYQHQNFNPLRFAAFENHEQQLFDFFEEQITNPKAVVLVVEVENKIVGYSFIRLEESSFVDIAPESVWLHDIYIDESARGMGAGKLLLDASIGAAKKLGSQVLILQVAAQNEFAKKLFEANGFKVATYEMMMILNEG</sequence>
<dbReference type="RefSeq" id="WP_193943053.1">
    <property type="nucleotide sequence ID" value="NZ_JADEWB010000073.1"/>
</dbReference>
<reference evidence="4 5" key="1">
    <citation type="submission" date="2020-10" db="EMBL/GenBank/DDBJ databases">
        <authorList>
            <person name="Castelo-Branco R."/>
            <person name="Eusebio N."/>
            <person name="Adriana R."/>
            <person name="Vieira A."/>
            <person name="Brugerolle De Fraissinette N."/>
            <person name="Rezende De Castro R."/>
            <person name="Schneider M.P."/>
            <person name="Vasconcelos V."/>
            <person name="Leao P.N."/>
        </authorList>
    </citation>
    <scope>NUCLEOTIDE SEQUENCE [LARGE SCALE GENOMIC DNA]</scope>
    <source>
        <strain evidence="4 5">LEGE 00250</strain>
    </source>
</reference>
<name>A0ABR9VFR4_9CYAN</name>
<proteinExistence type="predicted"/>
<dbReference type="InterPro" id="IPR016181">
    <property type="entry name" value="Acyl_CoA_acyltransferase"/>
</dbReference>
<comment type="caution">
    <text evidence="4">The sequence shown here is derived from an EMBL/GenBank/DDBJ whole genome shotgun (WGS) entry which is preliminary data.</text>
</comment>
<organism evidence="4 5">
    <name type="scientific">Sphaerospermopsis aphanizomenoides LEGE 00250</name>
    <dbReference type="NCBI Taxonomy" id="2777972"/>
    <lineage>
        <taxon>Bacteria</taxon>
        <taxon>Bacillati</taxon>
        <taxon>Cyanobacteriota</taxon>
        <taxon>Cyanophyceae</taxon>
        <taxon>Nostocales</taxon>
        <taxon>Aphanizomenonaceae</taxon>
        <taxon>Sphaerospermopsis</taxon>
        <taxon>Sphaerospermopsis aphanizomenoides</taxon>
    </lineage>
</organism>
<dbReference type="EMBL" id="JADEWB010000073">
    <property type="protein sequence ID" value="MBE9237035.1"/>
    <property type="molecule type" value="Genomic_DNA"/>
</dbReference>
<protein>
    <submittedName>
        <fullName evidence="4">GNAT family N-acetyltransferase</fullName>
    </submittedName>
</protein>
<evidence type="ECO:0000259" key="3">
    <source>
        <dbReference type="PROSITE" id="PS51186"/>
    </source>
</evidence>
<dbReference type="InterPro" id="IPR050680">
    <property type="entry name" value="YpeA/RimI_acetyltransf"/>
</dbReference>
<dbReference type="InterPro" id="IPR000182">
    <property type="entry name" value="GNAT_dom"/>
</dbReference>
<dbReference type="PANTHER" id="PTHR43420">
    <property type="entry name" value="ACETYLTRANSFERASE"/>
    <property type="match status" value="1"/>
</dbReference>
<gene>
    <name evidence="4" type="ORF">IQ227_13615</name>
</gene>
<evidence type="ECO:0000313" key="4">
    <source>
        <dbReference type="EMBL" id="MBE9237035.1"/>
    </source>
</evidence>
<keyword evidence="5" id="KW-1185">Reference proteome</keyword>
<feature type="domain" description="N-acetyltransferase" evidence="3">
    <location>
        <begin position="6"/>
        <end position="163"/>
    </location>
</feature>
<dbReference type="Pfam" id="PF00583">
    <property type="entry name" value="Acetyltransf_1"/>
    <property type="match status" value="1"/>
</dbReference>
<keyword evidence="1" id="KW-0808">Transferase</keyword>
<dbReference type="PROSITE" id="PS51186">
    <property type="entry name" value="GNAT"/>
    <property type="match status" value="1"/>
</dbReference>
<keyword evidence="2" id="KW-0012">Acyltransferase</keyword>
<evidence type="ECO:0000256" key="2">
    <source>
        <dbReference type="ARBA" id="ARBA00023315"/>
    </source>
</evidence>
<accession>A0ABR9VFR4</accession>
<dbReference type="SUPFAM" id="SSF55729">
    <property type="entry name" value="Acyl-CoA N-acyltransferases (Nat)"/>
    <property type="match status" value="1"/>
</dbReference>
<dbReference type="CDD" id="cd04301">
    <property type="entry name" value="NAT_SF"/>
    <property type="match status" value="1"/>
</dbReference>